<dbReference type="Pfam" id="PF00989">
    <property type="entry name" value="PAS"/>
    <property type="match status" value="1"/>
</dbReference>
<dbReference type="EMBL" id="JBHTAI010000004">
    <property type="protein sequence ID" value="MFC7148462.1"/>
    <property type="molecule type" value="Genomic_DNA"/>
</dbReference>
<dbReference type="InterPro" id="IPR009057">
    <property type="entry name" value="Homeodomain-like_sf"/>
</dbReference>
<dbReference type="SUPFAM" id="SSF46689">
    <property type="entry name" value="Homeodomain-like"/>
    <property type="match status" value="1"/>
</dbReference>
<dbReference type="SUPFAM" id="SSF52540">
    <property type="entry name" value="P-loop containing nucleoside triphosphate hydrolases"/>
    <property type="match status" value="1"/>
</dbReference>
<evidence type="ECO:0000259" key="5">
    <source>
        <dbReference type="PROSITE" id="PS50045"/>
    </source>
</evidence>
<keyword evidence="1" id="KW-0547">Nucleotide-binding</keyword>
<evidence type="ECO:0000256" key="4">
    <source>
        <dbReference type="ARBA" id="ARBA00023163"/>
    </source>
</evidence>
<comment type="caution">
    <text evidence="6">The sequence shown here is derived from an EMBL/GenBank/DDBJ whole genome shotgun (WGS) entry which is preliminary data.</text>
</comment>
<gene>
    <name evidence="6" type="ORF">ACFQMJ_07995</name>
</gene>
<reference evidence="7" key="1">
    <citation type="journal article" date="2019" name="Int. J. Syst. Evol. Microbiol.">
        <title>The Global Catalogue of Microorganisms (GCM) 10K type strain sequencing project: providing services to taxonomists for standard genome sequencing and annotation.</title>
        <authorList>
            <consortium name="The Broad Institute Genomics Platform"/>
            <consortium name="The Broad Institute Genome Sequencing Center for Infectious Disease"/>
            <person name="Wu L."/>
            <person name="Ma J."/>
        </authorList>
    </citation>
    <scope>NUCLEOTIDE SEQUENCE [LARGE SCALE GENOMIC DNA]</scope>
    <source>
        <strain evidence="7">KCTC 12907</strain>
    </source>
</reference>
<sequence>MRIKTLVIAPYQGLMELTNSLLPELTDFDCTVVLGDLSEAVSLIEKHGNQGYELIISRGGTAKRIGKHTSLPVVEIQVSGYDIIRMLTLVKDYKADFEIIGFPNVIDGVVAISSLMDIRIPHTVIHGEEEVDAALAEAKEKGVMVVIGDTITVTKAKEKGMQGILITSGREAVLEAFSQARYLHRTIARCRSESAGYVHLVNRMKSGAAIIDDRGIVQFANERFYRQLNLSAREVSSQSLYAKLPYLQNMPRQLEQAADPHRSFHMYDASGKYILEGSLIEGETDNRWYTLFVEPTEQADSDLLIGYSDSVGQSFPQLVFTEKEFREVLGGTEPDLSQLLVLYGEKGSGKRLFANMLLEKLGRSVEDLIEIEIVRGSEESYSRLRDALLNAGPEAVLYVKHCERLSGVHQRDLVKVLGKMKASLIVALDRHPRELQASGWLDSVFYNRLEKNMACIPPLRGRNRDLEEYVRAFLSMYNEKYGKQVVGVRPEVMKRLYEHSWEGNLIELRDVIDEFVSAASGEFIETDALALLARRERSGGAEQEAAVSGSRTVNLNRSLEEIEREIVALVLQEEGMNQSKAAKRLGINRTTLWRKLTLP</sequence>
<dbReference type="Pfam" id="PF25601">
    <property type="entry name" value="AAA_lid_14"/>
    <property type="match status" value="1"/>
</dbReference>
<dbReference type="Gene3D" id="3.40.50.10660">
    <property type="entry name" value="PrpR receptor domain-like"/>
    <property type="match status" value="1"/>
</dbReference>
<dbReference type="PANTHER" id="PTHR32071">
    <property type="entry name" value="TRANSCRIPTIONAL REGULATORY PROTEIN"/>
    <property type="match status" value="1"/>
</dbReference>
<dbReference type="PROSITE" id="PS50045">
    <property type="entry name" value="SIGMA54_INTERACT_4"/>
    <property type="match status" value="1"/>
</dbReference>
<protein>
    <submittedName>
        <fullName evidence="6">PrpR N-terminal domain-containing protein</fullName>
    </submittedName>
</protein>
<dbReference type="Proteomes" id="UP001596378">
    <property type="component" value="Unassembled WGS sequence"/>
</dbReference>
<feature type="domain" description="Sigma-54 factor interaction" evidence="5">
    <location>
        <begin position="404"/>
        <end position="517"/>
    </location>
</feature>
<dbReference type="Pfam" id="PF02954">
    <property type="entry name" value="HTH_8"/>
    <property type="match status" value="1"/>
</dbReference>
<dbReference type="InterPro" id="IPR002197">
    <property type="entry name" value="HTH_Fis"/>
</dbReference>
<proteinExistence type="predicted"/>
<organism evidence="6 7">
    <name type="scientific">Cohnella cellulosilytica</name>
    <dbReference type="NCBI Taxonomy" id="986710"/>
    <lineage>
        <taxon>Bacteria</taxon>
        <taxon>Bacillati</taxon>
        <taxon>Bacillota</taxon>
        <taxon>Bacilli</taxon>
        <taxon>Bacillales</taxon>
        <taxon>Paenibacillaceae</taxon>
        <taxon>Cohnella</taxon>
    </lineage>
</organism>
<name>A0ABW2F5J0_9BACL</name>
<evidence type="ECO:0000313" key="7">
    <source>
        <dbReference type="Proteomes" id="UP001596378"/>
    </source>
</evidence>
<dbReference type="Gene3D" id="3.40.50.300">
    <property type="entry name" value="P-loop containing nucleotide triphosphate hydrolases"/>
    <property type="match status" value="1"/>
</dbReference>
<evidence type="ECO:0000256" key="1">
    <source>
        <dbReference type="ARBA" id="ARBA00022741"/>
    </source>
</evidence>
<dbReference type="Gene3D" id="1.10.10.60">
    <property type="entry name" value="Homeodomain-like"/>
    <property type="match status" value="1"/>
</dbReference>
<dbReference type="InterPro" id="IPR013767">
    <property type="entry name" value="PAS_fold"/>
</dbReference>
<dbReference type="RefSeq" id="WP_378050049.1">
    <property type="nucleotide sequence ID" value="NZ_JBHMDN010000023.1"/>
</dbReference>
<evidence type="ECO:0000313" key="6">
    <source>
        <dbReference type="EMBL" id="MFC7148462.1"/>
    </source>
</evidence>
<dbReference type="Pfam" id="PF06506">
    <property type="entry name" value="PrpR_N"/>
    <property type="match status" value="1"/>
</dbReference>
<dbReference type="Pfam" id="PF14532">
    <property type="entry name" value="Sigma54_activ_2"/>
    <property type="match status" value="1"/>
</dbReference>
<evidence type="ECO:0000256" key="2">
    <source>
        <dbReference type="ARBA" id="ARBA00022840"/>
    </source>
</evidence>
<accession>A0ABW2F5J0</accession>
<dbReference type="InterPro" id="IPR058031">
    <property type="entry name" value="AAA_lid_NorR"/>
</dbReference>
<keyword evidence="3" id="KW-0805">Transcription regulation</keyword>
<dbReference type="InterPro" id="IPR010524">
    <property type="entry name" value="Sig_transdc_resp-reg_PrpR_N"/>
</dbReference>
<dbReference type="SUPFAM" id="SSF159800">
    <property type="entry name" value="PrpR receptor domain-like"/>
    <property type="match status" value="1"/>
</dbReference>
<keyword evidence="7" id="KW-1185">Reference proteome</keyword>
<dbReference type="InterPro" id="IPR027417">
    <property type="entry name" value="P-loop_NTPase"/>
</dbReference>
<keyword evidence="2" id="KW-0067">ATP-binding</keyword>
<dbReference type="InterPro" id="IPR002078">
    <property type="entry name" value="Sigma_54_int"/>
</dbReference>
<dbReference type="Gene3D" id="1.10.8.60">
    <property type="match status" value="1"/>
</dbReference>
<evidence type="ECO:0000256" key="3">
    <source>
        <dbReference type="ARBA" id="ARBA00023015"/>
    </source>
</evidence>
<keyword evidence="4" id="KW-0804">Transcription</keyword>
<dbReference type="Gene3D" id="3.40.50.2300">
    <property type="match status" value="1"/>
</dbReference>
<dbReference type="PRINTS" id="PR01590">
    <property type="entry name" value="HTHFIS"/>
</dbReference>